<name>F7XX21_MIDMI</name>
<evidence type="ECO:0000313" key="2">
    <source>
        <dbReference type="Proteomes" id="UP000006639"/>
    </source>
</evidence>
<dbReference type="PANTHER" id="PTHR30288:SF0">
    <property type="entry name" value="FLAGELLAR HOOK-ASSOCIATED PROTEIN 2"/>
    <property type="match status" value="1"/>
</dbReference>
<reference evidence="1 2" key="1">
    <citation type="journal article" date="2011" name="Mol. Biol. Evol.">
        <title>Phylogenomic evidence for the presence of a flagellum and cbb3 oxidase in the free-living mitochondrial ancestor.</title>
        <authorList>
            <person name="Sassera D."/>
            <person name="Lo N."/>
            <person name="Epis S."/>
            <person name="D'Auria G."/>
            <person name="Montagna M."/>
            <person name="Comandatore F."/>
            <person name="Horner D."/>
            <person name="Pereto J."/>
            <person name="Luciano A.M."/>
            <person name="Franciosi F."/>
            <person name="Ferri E."/>
            <person name="Crotti E."/>
            <person name="Bazzocchi C."/>
            <person name="Daffonchio D."/>
            <person name="Sacchi L."/>
            <person name="Moya A."/>
            <person name="Latorre A."/>
            <person name="Bandi C."/>
        </authorList>
    </citation>
    <scope>NUCLEOTIDE SEQUENCE [LARGE SCALE GENOMIC DNA]</scope>
    <source>
        <strain evidence="1 2">IricVA</strain>
    </source>
</reference>
<dbReference type="AlphaFoldDB" id="F7XX21"/>
<organism evidence="1 2">
    <name type="scientific">Midichloria mitochondrii (strain IricVA)</name>
    <dbReference type="NCBI Taxonomy" id="696127"/>
    <lineage>
        <taxon>Bacteria</taxon>
        <taxon>Pseudomonadati</taxon>
        <taxon>Pseudomonadota</taxon>
        <taxon>Alphaproteobacteria</taxon>
        <taxon>Rickettsiales</taxon>
        <taxon>Candidatus Midichloriaceae</taxon>
        <taxon>Candidatus Midichloria</taxon>
    </lineage>
</organism>
<dbReference type="Proteomes" id="UP000006639">
    <property type="component" value="Chromosome"/>
</dbReference>
<sequence>MGIQQVKAKLTEPVTRQSRHIIQLDTLNNLEPQWEELKLLLDSFQEASSKLRGTSSIDSKERRESDVFLQRDVALPAASHNKGYFEAQVRFGSDLGRHSVEIVELSEGATWSTKNLNISVHAPIVRVDCSSSAGSCIQAGELEIEVRNNRLVSNIVADTEEENVTSLTDAPDKFGVGTFYLNNAKIEIEEGDSLARIAEKINAVQDITVASIEKDEVNNRHKLALISKKLGIENSANIEEITSRIFKDKLIPEPQYVKIKLKEGMSIEEVTANINAYKEEHGVIASFVEGCLTLHSTITGVGNNIKLKNEEQIFGDLFKKDNGDRNKIVEERDAKIKFDGVAKSFKSNDFSVEFPGGEIFFNLYDKPSTPGEKQTITIKAAQKGIIDAVDELLVSYYKILSFLAIREKEKKIIECTS</sequence>
<dbReference type="InterPro" id="IPR040026">
    <property type="entry name" value="FliD"/>
</dbReference>
<dbReference type="HOGENOM" id="CLU_658586_0_0_5"/>
<dbReference type="EMBL" id="CP002130">
    <property type="protein sequence ID" value="AEI89220.1"/>
    <property type="molecule type" value="Genomic_DNA"/>
</dbReference>
<keyword evidence="1" id="KW-0282">Flagellum</keyword>
<accession>F7XX21</accession>
<keyword evidence="1" id="KW-0966">Cell projection</keyword>
<dbReference type="PANTHER" id="PTHR30288">
    <property type="entry name" value="FLAGELLAR CAP/ASSEMBLY PROTEIN FLID"/>
    <property type="match status" value="1"/>
</dbReference>
<dbReference type="GO" id="GO:0071973">
    <property type="term" value="P:bacterial-type flagellum-dependent cell motility"/>
    <property type="evidence" value="ECO:0007669"/>
    <property type="project" value="TreeGrafter"/>
</dbReference>
<gene>
    <name evidence="1" type="ordered locus">midi_00939</name>
</gene>
<evidence type="ECO:0000313" key="1">
    <source>
        <dbReference type="EMBL" id="AEI89220.1"/>
    </source>
</evidence>
<dbReference type="KEGG" id="mmn:midi_00939"/>
<keyword evidence="2" id="KW-1185">Reference proteome</keyword>
<keyword evidence="1" id="KW-0969">Cilium</keyword>
<proteinExistence type="predicted"/>
<dbReference type="GO" id="GO:0009421">
    <property type="term" value="C:bacterial-type flagellum filament cap"/>
    <property type="evidence" value="ECO:0007669"/>
    <property type="project" value="InterPro"/>
</dbReference>
<protein>
    <submittedName>
        <fullName evidence="1">Flagellar hook-associated protein putative</fullName>
    </submittedName>
</protein>